<feature type="transmembrane region" description="Helical" evidence="5">
    <location>
        <begin position="6"/>
        <end position="25"/>
    </location>
</feature>
<reference evidence="6 7" key="1">
    <citation type="journal article" date="2016" name="Nat. Commun.">
        <title>Thousands of microbial genomes shed light on interconnected biogeochemical processes in an aquifer system.</title>
        <authorList>
            <person name="Anantharaman K."/>
            <person name="Brown C.T."/>
            <person name="Hug L.A."/>
            <person name="Sharon I."/>
            <person name="Castelle C.J."/>
            <person name="Probst A.J."/>
            <person name="Thomas B.C."/>
            <person name="Singh A."/>
            <person name="Wilkins M.J."/>
            <person name="Karaoz U."/>
            <person name="Brodie E.L."/>
            <person name="Williams K.H."/>
            <person name="Hubbard S.S."/>
            <person name="Banfield J.F."/>
        </authorList>
    </citation>
    <scope>NUCLEOTIDE SEQUENCE [LARGE SCALE GENOMIC DNA]</scope>
</reference>
<keyword evidence="5" id="KW-0812">Transmembrane</keyword>
<accession>A0A1F7RZW1</accession>
<keyword evidence="2 4" id="KW-0479">Metal-binding</keyword>
<comment type="similarity">
    <text evidence="1">Belongs to the bacterial solute-binding protein ModA family.</text>
</comment>
<comment type="caution">
    <text evidence="6">The sequence shown here is derived from an EMBL/GenBank/DDBJ whole genome shotgun (WGS) entry which is preliminary data.</text>
</comment>
<dbReference type="AlphaFoldDB" id="A0A1F7RZW1"/>
<feature type="binding site" evidence="4">
    <location>
        <position position="82"/>
    </location>
    <ligand>
        <name>molybdate</name>
        <dbReference type="ChEBI" id="CHEBI:36264"/>
    </ligand>
</feature>
<keyword evidence="5" id="KW-0472">Membrane</keyword>
<keyword evidence="4" id="KW-0500">Molybdenum</keyword>
<evidence type="ECO:0000256" key="4">
    <source>
        <dbReference type="PIRSR" id="PIRSR004846-1"/>
    </source>
</evidence>
<keyword evidence="5" id="KW-1133">Transmembrane helix</keyword>
<dbReference type="EMBL" id="MGDD01000100">
    <property type="protein sequence ID" value="OGL47069.1"/>
    <property type="molecule type" value="Genomic_DNA"/>
</dbReference>
<sequence>MNSNGYWFSIITIITVLIVCASNSLPTVLQKQNETELQQQDMKKAESMTVFCGSVNKPAMEEIVKLFESETGIKINMIFGGSGTLLSQIELSRKGEIYLPGSPDYIIIGNRKKLLIEDSDRIIVYLVPAIITPAGNPANIHSLKDMTKPGLRIALGNPETVCLGLYAIEILEKNQLLEEVMKNVVAFGASCSKTANLAAMKNVDAIIGWRIFHYWNKDLMTYVLISPESIPRISYIPVSIPVYTKDKVLSEKFIDFICSSKGKKVYEKLGYLTDKSQALEYAPNASIGGEYKLPDKYFELIKNGIFTR</sequence>
<dbReference type="CDD" id="cd13517">
    <property type="entry name" value="PBP2_ModA3_like"/>
    <property type="match status" value="1"/>
</dbReference>
<evidence type="ECO:0000313" key="7">
    <source>
        <dbReference type="Proteomes" id="UP000179266"/>
    </source>
</evidence>
<dbReference type="Gene3D" id="3.40.190.10">
    <property type="entry name" value="Periplasmic binding protein-like II"/>
    <property type="match status" value="2"/>
</dbReference>
<name>A0A1F7RZW1_9BACT</name>
<dbReference type="NCBIfam" id="TIGR01256">
    <property type="entry name" value="modA"/>
    <property type="match status" value="1"/>
</dbReference>
<dbReference type="PANTHER" id="PTHR30632:SF0">
    <property type="entry name" value="SULFATE-BINDING PROTEIN"/>
    <property type="match status" value="1"/>
</dbReference>
<dbReference type="PANTHER" id="PTHR30632">
    <property type="entry name" value="MOLYBDATE-BINDING PERIPLASMIC PROTEIN"/>
    <property type="match status" value="1"/>
</dbReference>
<dbReference type="GO" id="GO:0030973">
    <property type="term" value="F:molybdate ion binding"/>
    <property type="evidence" value="ECO:0007669"/>
    <property type="project" value="TreeGrafter"/>
</dbReference>
<dbReference type="PIRSF" id="PIRSF004846">
    <property type="entry name" value="ModA"/>
    <property type="match status" value="1"/>
</dbReference>
<dbReference type="GO" id="GO:0046872">
    <property type="term" value="F:metal ion binding"/>
    <property type="evidence" value="ECO:0007669"/>
    <property type="project" value="UniProtKB-KW"/>
</dbReference>
<dbReference type="GO" id="GO:0015689">
    <property type="term" value="P:molybdate ion transport"/>
    <property type="evidence" value="ECO:0007669"/>
    <property type="project" value="InterPro"/>
</dbReference>
<dbReference type="Proteomes" id="UP000179266">
    <property type="component" value="Unassembled WGS sequence"/>
</dbReference>
<evidence type="ECO:0000313" key="6">
    <source>
        <dbReference type="EMBL" id="OGL47069.1"/>
    </source>
</evidence>
<protein>
    <submittedName>
        <fullName evidence="6">Molybdate ABC transporter substrate-binding protein</fullName>
    </submittedName>
</protein>
<organism evidence="6 7">
    <name type="scientific">Candidatus Schekmanbacteria bacterium RBG_13_48_7</name>
    <dbReference type="NCBI Taxonomy" id="1817878"/>
    <lineage>
        <taxon>Bacteria</taxon>
        <taxon>Candidatus Schekmaniibacteriota</taxon>
    </lineage>
</organism>
<evidence type="ECO:0000256" key="1">
    <source>
        <dbReference type="ARBA" id="ARBA00009175"/>
    </source>
</evidence>
<proteinExistence type="inferred from homology"/>
<evidence type="ECO:0000256" key="5">
    <source>
        <dbReference type="SAM" id="Phobius"/>
    </source>
</evidence>
<evidence type="ECO:0000256" key="3">
    <source>
        <dbReference type="ARBA" id="ARBA00022729"/>
    </source>
</evidence>
<keyword evidence="3" id="KW-0732">Signal</keyword>
<gene>
    <name evidence="6" type="ORF">A2161_20225</name>
</gene>
<evidence type="ECO:0000256" key="2">
    <source>
        <dbReference type="ARBA" id="ARBA00022723"/>
    </source>
</evidence>
<dbReference type="Pfam" id="PF13531">
    <property type="entry name" value="SBP_bac_11"/>
    <property type="match status" value="1"/>
</dbReference>
<dbReference type="SUPFAM" id="SSF53850">
    <property type="entry name" value="Periplasmic binding protein-like II"/>
    <property type="match status" value="1"/>
</dbReference>
<dbReference type="InterPro" id="IPR005950">
    <property type="entry name" value="ModA"/>
</dbReference>
<dbReference type="InterPro" id="IPR050682">
    <property type="entry name" value="ModA/WtpA"/>
</dbReference>